<dbReference type="SMART" id="SM00850">
    <property type="entry name" value="LytTR"/>
    <property type="match status" value="1"/>
</dbReference>
<dbReference type="InterPro" id="IPR001789">
    <property type="entry name" value="Sig_transdc_resp-reg_receiver"/>
</dbReference>
<dbReference type="EMBL" id="FOKV01000002">
    <property type="protein sequence ID" value="SFC08675.1"/>
    <property type="molecule type" value="Genomic_DNA"/>
</dbReference>
<dbReference type="GO" id="GO:0000156">
    <property type="term" value="F:phosphorelay response regulator activity"/>
    <property type="evidence" value="ECO:0007669"/>
    <property type="project" value="InterPro"/>
</dbReference>
<dbReference type="Pfam" id="PF00072">
    <property type="entry name" value="Response_reg"/>
    <property type="match status" value="1"/>
</dbReference>
<dbReference type="InterPro" id="IPR007492">
    <property type="entry name" value="LytTR_DNA-bd_dom"/>
</dbReference>
<feature type="domain" description="HTH LytTR-type" evidence="3">
    <location>
        <begin position="136"/>
        <end position="233"/>
    </location>
</feature>
<dbReference type="Gene3D" id="2.40.50.1020">
    <property type="entry name" value="LytTr DNA-binding domain"/>
    <property type="match status" value="1"/>
</dbReference>
<dbReference type="OrthoDB" id="2168082at2"/>
<organism evidence="4 5">
    <name type="scientific">Zunongwangia mangrovi</name>
    <dbReference type="NCBI Taxonomy" id="1334022"/>
    <lineage>
        <taxon>Bacteria</taxon>
        <taxon>Pseudomonadati</taxon>
        <taxon>Bacteroidota</taxon>
        <taxon>Flavobacteriia</taxon>
        <taxon>Flavobacteriales</taxon>
        <taxon>Flavobacteriaceae</taxon>
        <taxon>Zunongwangia</taxon>
    </lineage>
</organism>
<name>A0A1I1GAW9_9FLAO</name>
<dbReference type="Proteomes" id="UP000199438">
    <property type="component" value="Unassembled WGS sequence"/>
</dbReference>
<dbReference type="Gene3D" id="3.40.50.2300">
    <property type="match status" value="1"/>
</dbReference>
<evidence type="ECO:0000256" key="1">
    <source>
        <dbReference type="PROSITE-ProRule" id="PRU00169"/>
    </source>
</evidence>
<gene>
    <name evidence="4" type="ORF">SAMN04487907_102190</name>
</gene>
<dbReference type="PROSITE" id="PS50930">
    <property type="entry name" value="HTH_LYTTR"/>
    <property type="match status" value="1"/>
</dbReference>
<evidence type="ECO:0000313" key="5">
    <source>
        <dbReference type="Proteomes" id="UP000199438"/>
    </source>
</evidence>
<proteinExistence type="predicted"/>
<feature type="modified residue" description="4-aspartylphosphate" evidence="1">
    <location>
        <position position="54"/>
    </location>
</feature>
<reference evidence="5" key="1">
    <citation type="submission" date="2016-10" db="EMBL/GenBank/DDBJ databases">
        <authorList>
            <person name="Varghese N."/>
            <person name="Submissions S."/>
        </authorList>
    </citation>
    <scope>NUCLEOTIDE SEQUENCE [LARGE SCALE GENOMIC DNA]</scope>
    <source>
        <strain evidence="5">DSM 24499</strain>
    </source>
</reference>
<dbReference type="GO" id="GO:0003677">
    <property type="term" value="F:DNA binding"/>
    <property type="evidence" value="ECO:0007669"/>
    <property type="project" value="InterPro"/>
</dbReference>
<dbReference type="PANTHER" id="PTHR37299">
    <property type="entry name" value="TRANSCRIPTIONAL REGULATOR-RELATED"/>
    <property type="match status" value="1"/>
</dbReference>
<accession>A0A1I1GAW9</accession>
<dbReference type="SMART" id="SM00448">
    <property type="entry name" value="REC"/>
    <property type="match status" value="1"/>
</dbReference>
<keyword evidence="5" id="KW-1185">Reference proteome</keyword>
<dbReference type="PANTHER" id="PTHR37299:SF1">
    <property type="entry name" value="STAGE 0 SPORULATION PROTEIN A HOMOLOG"/>
    <property type="match status" value="1"/>
</dbReference>
<dbReference type="STRING" id="1334022.SAMN04487907_102190"/>
<feature type="domain" description="Response regulatory" evidence="2">
    <location>
        <begin position="3"/>
        <end position="114"/>
    </location>
</feature>
<sequence>MTNYLIIDDEQMAHEIIKEYCDLIPDLKLAKHCYDALEALEYLRSNQVDLIFLDLNMPKLKGFDFLRSLSKKPKIIVTTAYKEYALEGYELEISDYLLKPFSFERFLKAVNKALEIDAKHSSRSSTQNKPQKETIFVYADKKHIQITLDEIVYIEAAGNYAKIIFENDQLLVRSKFSYLMEKLPQTDFIRIHKSFIVSKKHIKIIEGNRIKVLENYLPIGNYYKAQVNKLLKE</sequence>
<dbReference type="PROSITE" id="PS50110">
    <property type="entry name" value="RESPONSE_REGULATORY"/>
    <property type="match status" value="1"/>
</dbReference>
<evidence type="ECO:0000313" key="4">
    <source>
        <dbReference type="EMBL" id="SFC08675.1"/>
    </source>
</evidence>
<dbReference type="AlphaFoldDB" id="A0A1I1GAW9"/>
<protein>
    <submittedName>
        <fullName evidence="4">Two component transcriptional regulator, LytTR family</fullName>
    </submittedName>
</protein>
<dbReference type="InterPro" id="IPR011006">
    <property type="entry name" value="CheY-like_superfamily"/>
</dbReference>
<dbReference type="SUPFAM" id="SSF52172">
    <property type="entry name" value="CheY-like"/>
    <property type="match status" value="1"/>
</dbReference>
<evidence type="ECO:0000259" key="3">
    <source>
        <dbReference type="PROSITE" id="PS50930"/>
    </source>
</evidence>
<evidence type="ECO:0000259" key="2">
    <source>
        <dbReference type="PROSITE" id="PS50110"/>
    </source>
</evidence>
<keyword evidence="1" id="KW-0597">Phosphoprotein</keyword>
<dbReference type="Pfam" id="PF04397">
    <property type="entry name" value="LytTR"/>
    <property type="match status" value="1"/>
</dbReference>
<dbReference type="RefSeq" id="WP_092541042.1">
    <property type="nucleotide sequence ID" value="NZ_FOKV01000002.1"/>
</dbReference>
<dbReference type="InterPro" id="IPR046947">
    <property type="entry name" value="LytR-like"/>
</dbReference>